<dbReference type="EMBL" id="BARS01023505">
    <property type="protein sequence ID" value="GAG12226.1"/>
    <property type="molecule type" value="Genomic_DNA"/>
</dbReference>
<protein>
    <submittedName>
        <fullName evidence="1">Uncharacterized protein</fullName>
    </submittedName>
</protein>
<evidence type="ECO:0000313" key="1">
    <source>
        <dbReference type="EMBL" id="GAG12226.1"/>
    </source>
</evidence>
<dbReference type="AlphaFoldDB" id="X0WHP0"/>
<accession>X0WHP0</accession>
<comment type="caution">
    <text evidence="1">The sequence shown here is derived from an EMBL/GenBank/DDBJ whole genome shotgun (WGS) entry which is preliminary data.</text>
</comment>
<sequence length="91" mass="10835">MEGKRLQWSKRAREVFKNECVIFGEDFLCEIYKTFDNNNKYRIANKLETKKRITKDIVEQTILNVINDTPPGGDIQNQEKEIFAFEKVMFQ</sequence>
<gene>
    <name evidence="1" type="ORF">S01H1_37429</name>
</gene>
<proteinExistence type="predicted"/>
<name>X0WHP0_9ZZZZ</name>
<reference evidence="1" key="1">
    <citation type="journal article" date="2014" name="Front. Microbiol.">
        <title>High frequency of phylogenetically diverse reductive dehalogenase-homologous genes in deep subseafloor sedimentary metagenomes.</title>
        <authorList>
            <person name="Kawai M."/>
            <person name="Futagami T."/>
            <person name="Toyoda A."/>
            <person name="Takaki Y."/>
            <person name="Nishi S."/>
            <person name="Hori S."/>
            <person name="Arai W."/>
            <person name="Tsubouchi T."/>
            <person name="Morono Y."/>
            <person name="Uchiyama I."/>
            <person name="Ito T."/>
            <person name="Fujiyama A."/>
            <person name="Inagaki F."/>
            <person name="Takami H."/>
        </authorList>
    </citation>
    <scope>NUCLEOTIDE SEQUENCE</scope>
    <source>
        <strain evidence="1">Expedition CK06-06</strain>
    </source>
</reference>
<organism evidence="1">
    <name type="scientific">marine sediment metagenome</name>
    <dbReference type="NCBI Taxonomy" id="412755"/>
    <lineage>
        <taxon>unclassified sequences</taxon>
        <taxon>metagenomes</taxon>
        <taxon>ecological metagenomes</taxon>
    </lineage>
</organism>